<dbReference type="InterPro" id="IPR010297">
    <property type="entry name" value="DUF900_hydrolase"/>
</dbReference>
<gene>
    <name evidence="1" type="ORF">EV666_11344</name>
</gene>
<dbReference type="PANTHER" id="PTHR36513:SF1">
    <property type="entry name" value="TRANSMEMBRANE PROTEIN"/>
    <property type="match status" value="1"/>
</dbReference>
<dbReference type="PROSITE" id="PS51257">
    <property type="entry name" value="PROKAR_LIPOPROTEIN"/>
    <property type="match status" value="1"/>
</dbReference>
<organism evidence="1 2">
    <name type="scientific">Camelimonas lactis</name>
    <dbReference type="NCBI Taxonomy" id="659006"/>
    <lineage>
        <taxon>Bacteria</taxon>
        <taxon>Pseudomonadati</taxon>
        <taxon>Pseudomonadota</taxon>
        <taxon>Alphaproteobacteria</taxon>
        <taxon>Hyphomicrobiales</taxon>
        <taxon>Chelatococcaceae</taxon>
        <taxon>Camelimonas</taxon>
    </lineage>
</organism>
<keyword evidence="2" id="KW-1185">Reference proteome</keyword>
<dbReference type="Pfam" id="PF05990">
    <property type="entry name" value="DUF900"/>
    <property type="match status" value="1"/>
</dbReference>
<dbReference type="EMBL" id="SLWL01000013">
    <property type="protein sequence ID" value="TCO11208.1"/>
    <property type="molecule type" value="Genomic_DNA"/>
</dbReference>
<dbReference type="SUPFAM" id="SSF53474">
    <property type="entry name" value="alpha/beta-Hydrolases"/>
    <property type="match status" value="1"/>
</dbReference>
<dbReference type="InterPro" id="IPR014586">
    <property type="entry name" value="UCP033909"/>
</dbReference>
<dbReference type="OrthoDB" id="9797755at2"/>
<dbReference type="Gene3D" id="3.40.50.1820">
    <property type="entry name" value="alpha/beta hydrolase"/>
    <property type="match status" value="1"/>
</dbReference>
<dbReference type="AlphaFoldDB" id="A0A4R2GQV4"/>
<name>A0A4R2GQV4_9HYPH</name>
<dbReference type="RefSeq" id="WP_132009282.1">
    <property type="nucleotide sequence ID" value="NZ_JBHUNN010000002.1"/>
</dbReference>
<comment type="caution">
    <text evidence="1">The sequence shown here is derived from an EMBL/GenBank/DDBJ whole genome shotgun (WGS) entry which is preliminary data.</text>
</comment>
<reference evidence="1 2" key="1">
    <citation type="submission" date="2019-03" db="EMBL/GenBank/DDBJ databases">
        <title>Genomic Encyclopedia of Type Strains, Phase IV (KMG-IV): sequencing the most valuable type-strain genomes for metagenomic binning, comparative biology and taxonomic classification.</title>
        <authorList>
            <person name="Goeker M."/>
        </authorList>
    </citation>
    <scope>NUCLEOTIDE SEQUENCE [LARGE SCALE GENOMIC DNA]</scope>
    <source>
        <strain evidence="1 2">DSM 22958</strain>
    </source>
</reference>
<evidence type="ECO:0000313" key="1">
    <source>
        <dbReference type="EMBL" id="TCO11208.1"/>
    </source>
</evidence>
<sequence length="372" mass="39414">MPALRYLTLVTATYLAALLGGCAGPRQGLLQPVDAARAMPVQRVVLAATTRAPAEQPGYLFSGERGREVSYARLAFSMPPGRQPGALPVDAGHPDPQRHIVLASVARLDGAGFARALRTTGAGAPPRKALIFVHGYNTAFDAAAVRFAQIVDDTHFDGVAVLFSWPSRGGVTDYAYDRASADFSRDALEALLKQLARDPAISGVDIFAHSMGNWVTMEALRQLATANDRRALGQIQKVVLAAPDVDMDVFRRQATRIGALAAHMTVYVSHDDYALRASRRLAGGKLRAGENTDLEQFHRLGMQAHDLSAVEGGVGRNHGKAFSDAATLAGIGRALSGGQEQRRQGQLLTGGLKTLGHSVTAIGAALLPETAP</sequence>
<dbReference type="Proteomes" id="UP000294881">
    <property type="component" value="Unassembled WGS sequence"/>
</dbReference>
<dbReference type="InterPro" id="IPR029058">
    <property type="entry name" value="AB_hydrolase_fold"/>
</dbReference>
<protein>
    <submittedName>
        <fullName evidence="1">Esterase/lipase superfamily enzyme</fullName>
    </submittedName>
</protein>
<evidence type="ECO:0000313" key="2">
    <source>
        <dbReference type="Proteomes" id="UP000294881"/>
    </source>
</evidence>
<accession>A0A4R2GQV4</accession>
<proteinExistence type="predicted"/>
<dbReference type="PIRSF" id="PIRSF033909">
    <property type="entry name" value="UCP033909"/>
    <property type="match status" value="1"/>
</dbReference>
<dbReference type="PANTHER" id="PTHR36513">
    <property type="entry name" value="ABC TRANSMEMBRANE TYPE-1 DOMAIN-CONTAINING PROTEIN"/>
    <property type="match status" value="1"/>
</dbReference>